<dbReference type="Pfam" id="PF02518">
    <property type="entry name" value="HATPase_c"/>
    <property type="match status" value="1"/>
</dbReference>
<dbReference type="SMART" id="SM00387">
    <property type="entry name" value="HATPase_c"/>
    <property type="match status" value="1"/>
</dbReference>
<dbReference type="InterPro" id="IPR005467">
    <property type="entry name" value="His_kinase_dom"/>
</dbReference>
<evidence type="ECO:0000313" key="16">
    <source>
        <dbReference type="EMBL" id="MDN3921595.1"/>
    </source>
</evidence>
<dbReference type="CDD" id="cd00075">
    <property type="entry name" value="HATPase"/>
    <property type="match status" value="1"/>
</dbReference>
<evidence type="ECO:0000256" key="9">
    <source>
        <dbReference type="ARBA" id="ARBA00022840"/>
    </source>
</evidence>
<dbReference type="InterPro" id="IPR003594">
    <property type="entry name" value="HATPase_dom"/>
</dbReference>
<keyword evidence="9 16" id="KW-0067">ATP-binding</keyword>
<feature type="domain" description="HAMP" evidence="15">
    <location>
        <begin position="163"/>
        <end position="215"/>
    </location>
</feature>
<dbReference type="SUPFAM" id="SSF55874">
    <property type="entry name" value="ATPase domain of HSP90 chaperone/DNA topoisomerase II/histidine kinase"/>
    <property type="match status" value="1"/>
</dbReference>
<evidence type="ECO:0000259" key="14">
    <source>
        <dbReference type="PROSITE" id="PS50109"/>
    </source>
</evidence>
<keyword evidence="8" id="KW-0418">Kinase</keyword>
<evidence type="ECO:0000256" key="2">
    <source>
        <dbReference type="ARBA" id="ARBA00004141"/>
    </source>
</evidence>
<evidence type="ECO:0000256" key="1">
    <source>
        <dbReference type="ARBA" id="ARBA00000085"/>
    </source>
</evidence>
<dbReference type="InterPro" id="IPR036890">
    <property type="entry name" value="HATPase_C_sf"/>
</dbReference>
<comment type="subcellular location">
    <subcellularLocation>
        <location evidence="2">Membrane</location>
        <topology evidence="2">Multi-pass membrane protein</topology>
    </subcellularLocation>
</comment>
<organism evidence="16 17">
    <name type="scientific">Roseateles violae</name>
    <dbReference type="NCBI Taxonomy" id="3058042"/>
    <lineage>
        <taxon>Bacteria</taxon>
        <taxon>Pseudomonadati</taxon>
        <taxon>Pseudomonadota</taxon>
        <taxon>Betaproteobacteria</taxon>
        <taxon>Burkholderiales</taxon>
        <taxon>Sphaerotilaceae</taxon>
        <taxon>Roseateles</taxon>
    </lineage>
</organism>
<dbReference type="InterPro" id="IPR004358">
    <property type="entry name" value="Sig_transdc_His_kin-like_C"/>
</dbReference>
<evidence type="ECO:0000256" key="6">
    <source>
        <dbReference type="ARBA" id="ARBA00022692"/>
    </source>
</evidence>
<dbReference type="RefSeq" id="WP_290359915.1">
    <property type="nucleotide sequence ID" value="NZ_JAUHHC010000004.1"/>
</dbReference>
<dbReference type="Gene3D" id="1.10.287.130">
    <property type="match status" value="1"/>
</dbReference>
<dbReference type="EMBL" id="JAUHHC010000004">
    <property type="protein sequence ID" value="MDN3921595.1"/>
    <property type="molecule type" value="Genomic_DNA"/>
</dbReference>
<evidence type="ECO:0000256" key="8">
    <source>
        <dbReference type="ARBA" id="ARBA00022777"/>
    </source>
</evidence>
<accession>A0ABT8DTF8</accession>
<dbReference type="SUPFAM" id="SSF47384">
    <property type="entry name" value="Homodimeric domain of signal transducing histidine kinase"/>
    <property type="match status" value="1"/>
</dbReference>
<dbReference type="InterPro" id="IPR036097">
    <property type="entry name" value="HisK_dim/P_sf"/>
</dbReference>
<dbReference type="SMART" id="SM00388">
    <property type="entry name" value="HisKA"/>
    <property type="match status" value="1"/>
</dbReference>
<evidence type="ECO:0000256" key="5">
    <source>
        <dbReference type="ARBA" id="ARBA00022679"/>
    </source>
</evidence>
<evidence type="ECO:0000256" key="3">
    <source>
        <dbReference type="ARBA" id="ARBA00012438"/>
    </source>
</evidence>
<keyword evidence="6 13" id="KW-0812">Transmembrane</keyword>
<dbReference type="InterPro" id="IPR003661">
    <property type="entry name" value="HisK_dim/P_dom"/>
</dbReference>
<keyword evidence="17" id="KW-1185">Reference proteome</keyword>
<reference evidence="16 17" key="1">
    <citation type="submission" date="2023-06" db="EMBL/GenBank/DDBJ databases">
        <title>Pelomonas sp. PFR6 16S ribosomal RNA gene Genome sequencing and assembly.</title>
        <authorList>
            <person name="Woo H."/>
        </authorList>
    </citation>
    <scope>NUCLEOTIDE SEQUENCE [LARGE SCALE GENOMIC DNA]</scope>
    <source>
        <strain evidence="16 17">PFR6</strain>
    </source>
</reference>
<comment type="caution">
    <text evidence="16">The sequence shown here is derived from an EMBL/GenBank/DDBJ whole genome shotgun (WGS) entry which is preliminary data.</text>
</comment>
<feature type="domain" description="Histidine kinase" evidence="14">
    <location>
        <begin position="223"/>
        <end position="434"/>
    </location>
</feature>
<evidence type="ECO:0000256" key="7">
    <source>
        <dbReference type="ARBA" id="ARBA00022741"/>
    </source>
</evidence>
<evidence type="ECO:0000256" key="13">
    <source>
        <dbReference type="SAM" id="Phobius"/>
    </source>
</evidence>
<name>A0ABT8DTF8_9BURK</name>
<dbReference type="Proteomes" id="UP001228044">
    <property type="component" value="Unassembled WGS sequence"/>
</dbReference>
<evidence type="ECO:0000256" key="12">
    <source>
        <dbReference type="ARBA" id="ARBA00023136"/>
    </source>
</evidence>
<dbReference type="PROSITE" id="PS50885">
    <property type="entry name" value="HAMP"/>
    <property type="match status" value="1"/>
</dbReference>
<dbReference type="Gene3D" id="3.30.565.10">
    <property type="entry name" value="Histidine kinase-like ATPase, C-terminal domain"/>
    <property type="match status" value="1"/>
</dbReference>
<evidence type="ECO:0000256" key="10">
    <source>
        <dbReference type="ARBA" id="ARBA00022989"/>
    </source>
</evidence>
<keyword evidence="11" id="KW-0902">Two-component regulatory system</keyword>
<keyword evidence="5" id="KW-0808">Transferase</keyword>
<gene>
    <name evidence="16" type="ORF">QWJ38_14975</name>
</gene>
<evidence type="ECO:0000259" key="15">
    <source>
        <dbReference type="PROSITE" id="PS50885"/>
    </source>
</evidence>
<proteinExistence type="predicted"/>
<dbReference type="InterPro" id="IPR003660">
    <property type="entry name" value="HAMP_dom"/>
</dbReference>
<dbReference type="PRINTS" id="PR00344">
    <property type="entry name" value="BCTRLSENSOR"/>
</dbReference>
<dbReference type="PROSITE" id="PS50109">
    <property type="entry name" value="HIS_KIN"/>
    <property type="match status" value="1"/>
</dbReference>
<dbReference type="CDD" id="cd00082">
    <property type="entry name" value="HisKA"/>
    <property type="match status" value="1"/>
</dbReference>
<evidence type="ECO:0000256" key="4">
    <source>
        <dbReference type="ARBA" id="ARBA00022553"/>
    </source>
</evidence>
<dbReference type="PANTHER" id="PTHR45436:SF14">
    <property type="entry name" value="SENSOR PROTEIN QSEC"/>
    <property type="match status" value="1"/>
</dbReference>
<evidence type="ECO:0000256" key="11">
    <source>
        <dbReference type="ARBA" id="ARBA00023012"/>
    </source>
</evidence>
<comment type="catalytic activity">
    <reaction evidence="1">
        <text>ATP + protein L-histidine = ADP + protein N-phospho-L-histidine.</text>
        <dbReference type="EC" id="2.7.13.3"/>
    </reaction>
</comment>
<keyword evidence="4" id="KW-0597">Phosphoprotein</keyword>
<keyword evidence="12 13" id="KW-0472">Membrane</keyword>
<keyword evidence="10 13" id="KW-1133">Transmembrane helix</keyword>
<dbReference type="EC" id="2.7.13.3" evidence="3"/>
<dbReference type="PANTHER" id="PTHR45436">
    <property type="entry name" value="SENSOR HISTIDINE KINASE YKOH"/>
    <property type="match status" value="1"/>
</dbReference>
<protein>
    <recommendedName>
        <fullName evidence="3">histidine kinase</fullName>
        <ecNumber evidence="3">2.7.13.3</ecNumber>
    </recommendedName>
</protein>
<dbReference type="Pfam" id="PF00512">
    <property type="entry name" value="HisKA"/>
    <property type="match status" value="1"/>
</dbReference>
<feature type="transmembrane region" description="Helical" evidence="13">
    <location>
        <begin position="139"/>
        <end position="163"/>
    </location>
</feature>
<keyword evidence="7" id="KW-0547">Nucleotide-binding</keyword>
<evidence type="ECO:0000313" key="17">
    <source>
        <dbReference type="Proteomes" id="UP001228044"/>
    </source>
</evidence>
<dbReference type="GO" id="GO:0005524">
    <property type="term" value="F:ATP binding"/>
    <property type="evidence" value="ECO:0007669"/>
    <property type="project" value="UniProtKB-KW"/>
</dbReference>
<sequence>MKWLEGGRTPSLRRRLMLFLLGAIGLAALAQGLSSYRTALLEADEIFDYQMQQMALSLAGGLPGRAPPRELELIIQGWTAEGLQLFRSTVPLPQRAVMGFANVEAEDGKEYRVLSVQSGGQVLQVAQALSVRQRLAGRLALRTVMPIAIMLPILMLVVGWIVGRSLEPVERVRGQLARRAAQDLSPVAAAGLPIEVRPMVDEMNSLLARLQRSFEQQQHFVADAAHELRSPLTALKLQIQGLQRAPDEAARAQAQQRLAAGIERASHLVEQLLLLARQEAALEPRGPLALEPLLRRLVAEQAGAAQQRGIDLGLLRADPLSVPGQPEALALLLRNLLDNAIKYTPPGGRVDVSLLDAGAEARLIVEDSGPGIAEEERERVFDRFYRSETAHSATGSGLGLAIVKAIAERHGGRIRLDRSATLGGLRCELLLPKA</sequence>
<dbReference type="InterPro" id="IPR050428">
    <property type="entry name" value="TCS_sensor_his_kinase"/>
</dbReference>